<proteinExistence type="inferred from homology"/>
<evidence type="ECO:0000256" key="2">
    <source>
        <dbReference type="ARBA" id="ARBA00022670"/>
    </source>
</evidence>
<evidence type="ECO:0000256" key="7">
    <source>
        <dbReference type="ARBA" id="ARBA00024195"/>
    </source>
</evidence>
<evidence type="ECO:0000256" key="4">
    <source>
        <dbReference type="ARBA" id="ARBA00022825"/>
    </source>
</evidence>
<dbReference type="SMART" id="SM00020">
    <property type="entry name" value="Tryp_SPc"/>
    <property type="match status" value="1"/>
</dbReference>
<evidence type="ECO:0000256" key="5">
    <source>
        <dbReference type="ARBA" id="ARBA00022968"/>
    </source>
</evidence>
<feature type="compositionally biased region" description="Low complexity" evidence="8">
    <location>
        <begin position="420"/>
        <end position="433"/>
    </location>
</feature>
<dbReference type="PRINTS" id="PR00722">
    <property type="entry name" value="CHYMOTRYPSIN"/>
</dbReference>
<dbReference type="EMBL" id="OU895878">
    <property type="protein sequence ID" value="CAG9805158.1"/>
    <property type="molecule type" value="Genomic_DNA"/>
</dbReference>
<sequence length="1148" mass="124498">MLIKLIQNKLSASCASILIIVTFMVILDTSNGLSLASDRDGRKLFGGYKITPKFCTDAKISKADAKVSGPAICMFNHECVERKGKVIGACMDGFLFGTCCLLSGVVETSLANVKANMTSYQQAAAVMEELATRGPLAASSKPQIINNQFYGTNDDDSSIQVDENIKQELLNDAVMVSSPSYADRISSPLYYPTKSTSQQSFVTELPTFIQSSSTYFTSDDELNDHNDLVSFSKVPYDHSGISHTSAEADVYSTEDGDDNNIINPYPIPTSSNHLITETRTTETSTQTPKTTSKFSKPIFKPKPTQSSSTTEKYVLVHTITNDKPQLNDNANENVSTKKPSTTNDSIQSIILMLNGTNSSGPEYDVDSSNVNNENTQATSTYGSTSMIDYDKYGSSSFYVTTKMPERITSVKVPSTSYIYSPNPTRRPTTSTTRKSTEKSKTTTTRSVSKKTSTKKPPTTINVPSTSYIYSPNPITKRPAASSTAQPISDDPIASTTANKKKTSPKPILVVSTQQHEQIQQHHQQEDIQTNYVVISGGGITKHPSPTVHITPKPITNILTSSTATQLKQTKPPNELTGEQSSSERPQSPFYGSTTPTTFVSSSIYVPGIEDFHNEGYYAVVTQRPGVLSTAIYAVSPGLINTSGGEPENDTPIMNNDDFSNFPPVRNPNLNMTATNNVQESDISTPSFIEDSQLNNKIDLLVNKLIESMQGNLDNLVDIVYDKKNVSSVNLDNKKKNTTLADAPPTKVPKTTVKQTAPTKPPAKTTTAPPGRPSSQQQTSKKPPAKTSTAATTKKPITTKKPATQKPNAQTTSKKPPNRVTSASTTKKPTKKATTTTTTTEAPLAQDEYLEGEEAPVEEEGGQEETVEEGDETNVVDETDVEQPAATPSGKIQCGVRPQYKKGRIVGGTAAAFGEFPWQVLVRESTWLGLFTKNKCGGVLISNSYVLTAAHCQPGFLASLVAVFGEHDISGELETKRSVTKNVKRVIVHRQYDAATFENDLAILELESPVRYDSHIVPVCMPPDGTDYTGKVATVSGWGRLKYGGGVPSVLQEVQVPIIENTVCQDMFEHAGHKKKILSSFLCAGYANGQKDSCESDSGGPLVMTRPDGRYQLIGTVSHGIKCAAPFLPGVYMRTNFYKPWIKSITGLK</sequence>
<name>A0A9N9WTX5_9DIPT</name>
<feature type="region of interest" description="Disordered" evidence="8">
    <location>
        <begin position="278"/>
        <end position="310"/>
    </location>
</feature>
<dbReference type="GO" id="GO:0006508">
    <property type="term" value="P:proteolysis"/>
    <property type="evidence" value="ECO:0007669"/>
    <property type="project" value="UniProtKB-KW"/>
</dbReference>
<dbReference type="InterPro" id="IPR001314">
    <property type="entry name" value="Peptidase_S1A"/>
</dbReference>
<dbReference type="OrthoDB" id="93664at2759"/>
<dbReference type="GO" id="GO:0004252">
    <property type="term" value="F:serine-type endopeptidase activity"/>
    <property type="evidence" value="ECO:0007669"/>
    <property type="project" value="InterPro"/>
</dbReference>
<dbReference type="PANTHER" id="PTHR24253:SF145">
    <property type="entry name" value="SERINE PROTEASE FILZIG"/>
    <property type="match status" value="1"/>
</dbReference>
<evidence type="ECO:0000256" key="9">
    <source>
        <dbReference type="SAM" id="Phobius"/>
    </source>
</evidence>
<reference evidence="11" key="2">
    <citation type="submission" date="2022-10" db="EMBL/GenBank/DDBJ databases">
        <authorList>
            <consortium name="ENA_rothamsted_submissions"/>
            <consortium name="culmorum"/>
            <person name="King R."/>
        </authorList>
    </citation>
    <scope>NUCLEOTIDE SEQUENCE</scope>
</reference>
<dbReference type="Proteomes" id="UP001153620">
    <property type="component" value="Chromosome 2"/>
</dbReference>
<dbReference type="InterPro" id="IPR001254">
    <property type="entry name" value="Trypsin_dom"/>
</dbReference>
<feature type="region of interest" description="Disordered" evidence="8">
    <location>
        <begin position="735"/>
        <end position="891"/>
    </location>
</feature>
<evidence type="ECO:0000256" key="3">
    <source>
        <dbReference type="ARBA" id="ARBA00022801"/>
    </source>
</evidence>
<feature type="transmembrane region" description="Helical" evidence="9">
    <location>
        <begin position="12"/>
        <end position="33"/>
    </location>
</feature>
<feature type="compositionally biased region" description="Low complexity" evidence="8">
    <location>
        <begin position="742"/>
        <end position="768"/>
    </location>
</feature>
<keyword evidence="4" id="KW-0720">Serine protease</keyword>
<dbReference type="FunFam" id="2.40.10.10:FF:000006">
    <property type="entry name" value="Serine proteinase stubble"/>
    <property type="match status" value="1"/>
</dbReference>
<protein>
    <recommendedName>
        <fullName evidence="10">Peptidase S1 domain-containing protein</fullName>
    </recommendedName>
</protein>
<feature type="compositionally biased region" description="Low complexity" evidence="8">
    <location>
        <begin position="820"/>
        <end position="839"/>
    </location>
</feature>
<feature type="region of interest" description="Disordered" evidence="8">
    <location>
        <begin position="415"/>
        <end position="504"/>
    </location>
</feature>
<feature type="domain" description="Peptidase S1" evidence="10">
    <location>
        <begin position="904"/>
        <end position="1146"/>
    </location>
</feature>
<dbReference type="InterPro" id="IPR009003">
    <property type="entry name" value="Peptidase_S1_PA"/>
</dbReference>
<organism evidence="11 12">
    <name type="scientific">Chironomus riparius</name>
    <dbReference type="NCBI Taxonomy" id="315576"/>
    <lineage>
        <taxon>Eukaryota</taxon>
        <taxon>Metazoa</taxon>
        <taxon>Ecdysozoa</taxon>
        <taxon>Arthropoda</taxon>
        <taxon>Hexapoda</taxon>
        <taxon>Insecta</taxon>
        <taxon>Pterygota</taxon>
        <taxon>Neoptera</taxon>
        <taxon>Endopterygota</taxon>
        <taxon>Diptera</taxon>
        <taxon>Nematocera</taxon>
        <taxon>Chironomoidea</taxon>
        <taxon>Chironomidae</taxon>
        <taxon>Chironominae</taxon>
        <taxon>Chironomus</taxon>
    </lineage>
</organism>
<dbReference type="CDD" id="cd00190">
    <property type="entry name" value="Tryp_SPc"/>
    <property type="match status" value="1"/>
</dbReference>
<dbReference type="InterPro" id="IPR043504">
    <property type="entry name" value="Peptidase_S1_PA_chymotrypsin"/>
</dbReference>
<dbReference type="GO" id="GO:0016020">
    <property type="term" value="C:membrane"/>
    <property type="evidence" value="ECO:0007669"/>
    <property type="project" value="UniProtKB-SubCell"/>
</dbReference>
<dbReference type="SUPFAM" id="SSF50494">
    <property type="entry name" value="Trypsin-like serine proteases"/>
    <property type="match status" value="1"/>
</dbReference>
<gene>
    <name evidence="11" type="ORF">CHIRRI_LOCUS8035</name>
</gene>
<evidence type="ECO:0000313" key="12">
    <source>
        <dbReference type="Proteomes" id="UP001153620"/>
    </source>
</evidence>
<accession>A0A9N9WTX5</accession>
<keyword evidence="9" id="KW-1133">Transmembrane helix</keyword>
<keyword evidence="12" id="KW-1185">Reference proteome</keyword>
<keyword evidence="2" id="KW-0645">Protease</keyword>
<feature type="region of interest" description="Disordered" evidence="8">
    <location>
        <begin position="323"/>
        <end position="342"/>
    </location>
</feature>
<feature type="compositionally biased region" description="Low complexity" evidence="8">
    <location>
        <begin position="278"/>
        <end position="303"/>
    </location>
</feature>
<evidence type="ECO:0000256" key="6">
    <source>
        <dbReference type="ARBA" id="ARBA00023157"/>
    </source>
</evidence>
<keyword evidence="3" id="KW-0378">Hydrolase</keyword>
<keyword evidence="6" id="KW-1015">Disulfide bond</keyword>
<comment type="similarity">
    <text evidence="7">Belongs to the peptidase S1 family. CLIP subfamily.</text>
</comment>
<feature type="compositionally biased region" description="Polar residues" evidence="8">
    <location>
        <begin position="460"/>
        <end position="473"/>
    </location>
</feature>
<dbReference type="PROSITE" id="PS50240">
    <property type="entry name" value="TRYPSIN_DOM"/>
    <property type="match status" value="1"/>
</dbReference>
<evidence type="ECO:0000313" key="11">
    <source>
        <dbReference type="EMBL" id="CAG9805158.1"/>
    </source>
</evidence>
<evidence type="ECO:0000256" key="8">
    <source>
        <dbReference type="SAM" id="MobiDB-lite"/>
    </source>
</evidence>
<comment type="subcellular location">
    <subcellularLocation>
        <location evidence="1">Membrane</location>
        <topology evidence="1">Single-pass type II membrane protein</topology>
    </subcellularLocation>
</comment>
<dbReference type="InterPro" id="IPR018114">
    <property type="entry name" value="TRYPSIN_HIS"/>
</dbReference>
<keyword evidence="9" id="KW-0472">Membrane</keyword>
<dbReference type="AlphaFoldDB" id="A0A9N9WTX5"/>
<dbReference type="PANTHER" id="PTHR24253">
    <property type="entry name" value="TRANSMEMBRANE PROTEASE SERINE"/>
    <property type="match status" value="1"/>
</dbReference>
<feature type="compositionally biased region" description="Low complexity" evidence="8">
    <location>
        <begin position="777"/>
        <end position="806"/>
    </location>
</feature>
<evidence type="ECO:0000256" key="1">
    <source>
        <dbReference type="ARBA" id="ARBA00004606"/>
    </source>
</evidence>
<dbReference type="PROSITE" id="PS00134">
    <property type="entry name" value="TRYPSIN_HIS"/>
    <property type="match status" value="1"/>
</dbReference>
<reference evidence="11" key="1">
    <citation type="submission" date="2022-01" db="EMBL/GenBank/DDBJ databases">
        <authorList>
            <person name="King R."/>
        </authorList>
    </citation>
    <scope>NUCLEOTIDE SEQUENCE</scope>
</reference>
<feature type="compositionally biased region" description="Acidic residues" evidence="8">
    <location>
        <begin position="847"/>
        <end position="880"/>
    </location>
</feature>
<feature type="region of interest" description="Disordered" evidence="8">
    <location>
        <begin position="562"/>
        <end position="593"/>
    </location>
</feature>
<dbReference type="Pfam" id="PF00089">
    <property type="entry name" value="Trypsin"/>
    <property type="match status" value="1"/>
</dbReference>
<keyword evidence="9" id="KW-0812">Transmembrane</keyword>
<dbReference type="Gene3D" id="2.40.10.10">
    <property type="entry name" value="Trypsin-like serine proteases"/>
    <property type="match status" value="1"/>
</dbReference>
<evidence type="ECO:0000259" key="10">
    <source>
        <dbReference type="PROSITE" id="PS50240"/>
    </source>
</evidence>
<keyword evidence="5" id="KW-0735">Signal-anchor</keyword>